<dbReference type="GO" id="GO:0016811">
    <property type="term" value="F:hydrolase activity, acting on carbon-nitrogen (but not peptide) bonds, in linear amides"/>
    <property type="evidence" value="ECO:0007669"/>
    <property type="project" value="InterPro"/>
</dbReference>
<evidence type="ECO:0000313" key="2">
    <source>
        <dbReference type="Proteomes" id="UP000587527"/>
    </source>
</evidence>
<gene>
    <name evidence="1" type="ORF">F4553_006341</name>
</gene>
<organism evidence="1 2">
    <name type="scientific">Allocatelliglobosispora scoriae</name>
    <dbReference type="NCBI Taxonomy" id="643052"/>
    <lineage>
        <taxon>Bacteria</taxon>
        <taxon>Bacillati</taxon>
        <taxon>Actinomycetota</taxon>
        <taxon>Actinomycetes</taxon>
        <taxon>Micromonosporales</taxon>
        <taxon>Micromonosporaceae</taxon>
        <taxon>Allocatelliglobosispora</taxon>
    </lineage>
</organism>
<proteinExistence type="predicted"/>
<dbReference type="PANTHER" id="PTHR31891:SF1">
    <property type="entry name" value="FORMAMIDASE C869.04-RELATED"/>
    <property type="match status" value="1"/>
</dbReference>
<dbReference type="Gene3D" id="3.10.28.20">
    <property type="entry name" value="Acetamidase/Formamidase-like domains"/>
    <property type="match status" value="1"/>
</dbReference>
<dbReference type="InterPro" id="IPR004304">
    <property type="entry name" value="FmdA_AmdA"/>
</dbReference>
<dbReference type="RefSeq" id="WP_246467535.1">
    <property type="nucleotide sequence ID" value="NZ_JACHMN010000003.1"/>
</dbReference>
<protein>
    <submittedName>
        <fullName evidence="1">Acetamidase/formamidase</fullName>
    </submittedName>
</protein>
<dbReference type="Gene3D" id="2.60.120.580">
    <property type="entry name" value="Acetamidase/Formamidase-like domains"/>
    <property type="match status" value="2"/>
</dbReference>
<dbReference type="Pfam" id="PF03069">
    <property type="entry name" value="FmdA_AmdA"/>
    <property type="match status" value="2"/>
</dbReference>
<reference evidence="1 2" key="1">
    <citation type="submission" date="2020-08" db="EMBL/GenBank/DDBJ databases">
        <title>Sequencing the genomes of 1000 actinobacteria strains.</title>
        <authorList>
            <person name="Klenk H.-P."/>
        </authorList>
    </citation>
    <scope>NUCLEOTIDE SEQUENCE [LARGE SCALE GENOMIC DNA]</scope>
    <source>
        <strain evidence="1 2">DSM 45362</strain>
    </source>
</reference>
<comment type="caution">
    <text evidence="1">The sequence shown here is derived from an EMBL/GenBank/DDBJ whole genome shotgun (WGS) entry which is preliminary data.</text>
</comment>
<dbReference type="AlphaFoldDB" id="A0A841BUX6"/>
<dbReference type="PANTHER" id="PTHR31891">
    <property type="entry name" value="FORMAMIDASE C869.04-RELATED"/>
    <property type="match status" value="1"/>
</dbReference>
<sequence>MYAYTLGGRAAIGTVRPGEILRVSTQDCFGGLVRGPQDLPSQVCPLPFVNPVTGPFHVEGARPGDTLALHFAAITPARDWGVSATVPHFGALTSTDRTASLQPPLEERVWVYDIDTAAGLVHFRATRGDQAVALPLDPMHGTVGVAPAGFEVRSTLTCDSHGGNLDTPEIRAGATLYLGVNVDGALFSLGDGHARQGEGEACGTAVETAMETTLVVDLIPNTATPWPRIETDSYLISVGVARPLEDAYRIAHADMTRWIGELTGLEQLDAYQLLSQAGTAPAGNVVDPNYTMLAKIAKRWLPGPAAAYAGTHARLRSIAAAG</sequence>
<name>A0A841BUX6_9ACTN</name>
<dbReference type="SUPFAM" id="SSF141130">
    <property type="entry name" value="Acetamidase/Formamidase-like"/>
    <property type="match status" value="1"/>
</dbReference>
<evidence type="ECO:0000313" key="1">
    <source>
        <dbReference type="EMBL" id="MBB5872907.1"/>
    </source>
</evidence>
<dbReference type="EMBL" id="JACHMN010000003">
    <property type="protein sequence ID" value="MBB5872907.1"/>
    <property type="molecule type" value="Genomic_DNA"/>
</dbReference>
<accession>A0A841BUX6</accession>
<dbReference type="Proteomes" id="UP000587527">
    <property type="component" value="Unassembled WGS sequence"/>
</dbReference>
<keyword evidence="2" id="KW-1185">Reference proteome</keyword>